<name>A0A1F5YNN5_9BACT</name>
<dbReference type="EMBL" id="MFJD01000010">
    <property type="protein sequence ID" value="OGG01765.1"/>
    <property type="molecule type" value="Genomic_DNA"/>
</dbReference>
<organism evidence="1 2">
    <name type="scientific">Candidatus Gottesmanbacteria bacterium RBG_16_52_11</name>
    <dbReference type="NCBI Taxonomy" id="1798374"/>
    <lineage>
        <taxon>Bacteria</taxon>
        <taxon>Candidatus Gottesmaniibacteriota</taxon>
    </lineage>
</organism>
<accession>A0A1F5YNN5</accession>
<dbReference type="AlphaFoldDB" id="A0A1F5YNN5"/>
<protein>
    <submittedName>
        <fullName evidence="1">Uncharacterized protein</fullName>
    </submittedName>
</protein>
<gene>
    <name evidence="1" type="ORF">A2Z33_00295</name>
</gene>
<proteinExistence type="predicted"/>
<comment type="caution">
    <text evidence="1">The sequence shown here is derived from an EMBL/GenBank/DDBJ whole genome shotgun (WGS) entry which is preliminary data.</text>
</comment>
<sequence>MYMAIIYGIDSDKPVSCEDVRDAIVECFTQAHQKELEDLRQYAHLSDNEFEQLKRVNVRQMVRQYFLDSGGDYDRPTKQSLIGVIDKLKTFAWNFRSPEIIARQYGEIMQLVERLPA</sequence>
<reference evidence="1 2" key="1">
    <citation type="journal article" date="2016" name="Nat. Commun.">
        <title>Thousands of microbial genomes shed light on interconnected biogeochemical processes in an aquifer system.</title>
        <authorList>
            <person name="Anantharaman K."/>
            <person name="Brown C.T."/>
            <person name="Hug L.A."/>
            <person name="Sharon I."/>
            <person name="Castelle C.J."/>
            <person name="Probst A.J."/>
            <person name="Thomas B.C."/>
            <person name="Singh A."/>
            <person name="Wilkins M.J."/>
            <person name="Karaoz U."/>
            <person name="Brodie E.L."/>
            <person name="Williams K.H."/>
            <person name="Hubbard S.S."/>
            <person name="Banfield J.F."/>
        </authorList>
    </citation>
    <scope>NUCLEOTIDE SEQUENCE [LARGE SCALE GENOMIC DNA]</scope>
</reference>
<dbReference type="Proteomes" id="UP000178448">
    <property type="component" value="Unassembled WGS sequence"/>
</dbReference>
<evidence type="ECO:0000313" key="2">
    <source>
        <dbReference type="Proteomes" id="UP000178448"/>
    </source>
</evidence>
<evidence type="ECO:0000313" key="1">
    <source>
        <dbReference type="EMBL" id="OGG01765.1"/>
    </source>
</evidence>
<dbReference type="STRING" id="1798374.A2Z33_00295"/>